<comment type="caution">
    <text evidence="2">The sequence shown here is derived from an EMBL/GenBank/DDBJ whole genome shotgun (WGS) entry which is preliminary data.</text>
</comment>
<keyword evidence="3" id="KW-1185">Reference proteome</keyword>
<dbReference type="Pfam" id="PF01764">
    <property type="entry name" value="Lipase_3"/>
    <property type="match status" value="1"/>
</dbReference>
<dbReference type="InterPro" id="IPR051218">
    <property type="entry name" value="Sec_MonoDiacylglyc_Lipase"/>
</dbReference>
<dbReference type="PANTHER" id="PTHR45856">
    <property type="entry name" value="ALPHA/BETA-HYDROLASES SUPERFAMILY PROTEIN"/>
    <property type="match status" value="1"/>
</dbReference>
<sequence>MEQQEKPTVAGVATESDKVNALKYAGAIQMAVGVGKYAPPDQDYYPDKEAYYKVYNDPSFALVRDVDFLANFNIQYTIQVKENVATMDGKEIVILPEEYLSYYGYIAMEANPTDPQNPICVVAFRGTQTLFEAYEDKRFAEESFIEYDDVGKCKIPQGFHEMLKKAQIVPLKNSGNTGRASLFEFARNPGVLFGGNAPKYITAIGYSLGATMATYFAALATLKGRDNVRLFTFASPRVGNVNFITWAAQLIKENNIVRSYNRADEVPTLPDWPSIKGNRCLHVPGKEFQVDSTNDYKHVRPGSECAHQLSVYMYLMDSSKNPNVVGAGGHKDCMPVTEK</sequence>
<gene>
    <name evidence="2" type="ORF">JHL15_09700</name>
</gene>
<organism evidence="2 3">
    <name type="scientific">Chryseobacterium paridis</name>
    <dbReference type="NCBI Taxonomy" id="2800328"/>
    <lineage>
        <taxon>Bacteria</taxon>
        <taxon>Pseudomonadati</taxon>
        <taxon>Bacteroidota</taxon>
        <taxon>Flavobacteriia</taxon>
        <taxon>Flavobacteriales</taxon>
        <taxon>Weeksellaceae</taxon>
        <taxon>Chryseobacterium group</taxon>
        <taxon>Chryseobacterium</taxon>
    </lineage>
</organism>
<evidence type="ECO:0000259" key="1">
    <source>
        <dbReference type="Pfam" id="PF01764"/>
    </source>
</evidence>
<dbReference type="PANTHER" id="PTHR45856:SF24">
    <property type="entry name" value="FUNGAL LIPASE-LIKE DOMAIN-CONTAINING PROTEIN"/>
    <property type="match status" value="1"/>
</dbReference>
<reference evidence="3" key="1">
    <citation type="submission" date="2021-01" db="EMBL/GenBank/DDBJ databases">
        <title>Genome public.</title>
        <authorList>
            <person name="Liu C."/>
            <person name="Sun Q."/>
        </authorList>
    </citation>
    <scope>NUCLEOTIDE SEQUENCE [LARGE SCALE GENOMIC DNA]</scope>
    <source>
        <strain evidence="3">YIM B02567</strain>
    </source>
</reference>
<dbReference type="EMBL" id="JAENHK010000008">
    <property type="protein sequence ID" value="MBK1896024.1"/>
    <property type="molecule type" value="Genomic_DNA"/>
</dbReference>
<dbReference type="CDD" id="cd00519">
    <property type="entry name" value="Lipase_3"/>
    <property type="match status" value="1"/>
</dbReference>
<name>A0ABS1FUD5_9FLAO</name>
<dbReference type="RefSeq" id="WP_200245383.1">
    <property type="nucleotide sequence ID" value="NZ_JAENHK010000008.1"/>
</dbReference>
<protein>
    <submittedName>
        <fullName evidence="2">Lipase family protein</fullName>
    </submittedName>
</protein>
<dbReference type="SUPFAM" id="SSF53474">
    <property type="entry name" value="alpha/beta-Hydrolases"/>
    <property type="match status" value="1"/>
</dbReference>
<dbReference type="Gene3D" id="3.40.50.1820">
    <property type="entry name" value="alpha/beta hydrolase"/>
    <property type="match status" value="1"/>
</dbReference>
<dbReference type="Proteomes" id="UP000628669">
    <property type="component" value="Unassembled WGS sequence"/>
</dbReference>
<feature type="domain" description="Fungal lipase-type" evidence="1">
    <location>
        <begin position="121"/>
        <end position="271"/>
    </location>
</feature>
<proteinExistence type="predicted"/>
<dbReference type="InterPro" id="IPR029058">
    <property type="entry name" value="AB_hydrolase_fold"/>
</dbReference>
<accession>A0ABS1FUD5</accession>
<dbReference type="InterPro" id="IPR002921">
    <property type="entry name" value="Fungal_lipase-type"/>
</dbReference>
<evidence type="ECO:0000313" key="3">
    <source>
        <dbReference type="Proteomes" id="UP000628669"/>
    </source>
</evidence>
<evidence type="ECO:0000313" key="2">
    <source>
        <dbReference type="EMBL" id="MBK1896024.1"/>
    </source>
</evidence>